<feature type="domain" description="Rad4 beta-hairpin" evidence="10">
    <location>
        <begin position="1039"/>
        <end position="1091"/>
    </location>
</feature>
<sequence length="1275" mass="143011">MSEEEEVLTESEEEDGDFSASEDEWLPTKKSAKKGGKKRGAAGSSDDEEEEDDDSVTEDDSDLEDFEESPKKKGKQQQSNASRKRSAAGSASRPSGAGPGKKKRLSPGLRDRLYQQYKKDLLKEMHPAKAPLNSSVSDILEKCQFKRKSTANAIAQGKKEEKEDDSGSSSGDDHLVDPEKLDLGSTFFNKKESTGTASSELVEPGASKPLAVPHFDVNAGMRLSDSSDGEDDAGAGPLPASIPKQAADELISHINQRSGDFMNFNNLDQFTAKVEEAKQLLRSYQQRQEPEKRSTTNNPSQSASEQQRQQEQKESISCLLAQGEATDGGDQSGPANAPADASSDSDWEEVDNGGDTSEQKIEENSTGVSENKDGTLQVTIELDNAQSRRKRREELEMELYIKRQINKVKRANRLNYHKSSVVVAIAVGQRLNRIVDSDLVRVLLFSIMQENALPSKVKWDEKRVQKLHNWFRMEFRLESLELLAPRTAYSLKSILALALIRRKVQCCRDYILLFLSCLRIAGAQVRLVLSADVPSKRPPMSELCPMSERQIKENLIKKEAKLSPKPTIVQIKSSQQFTSPSLVKKDDPDNNIPEAPDIIKPPMDNEPSIKARNENAAIPRRSPRGSKIVPEKDTVLTKRSSRKALTTLNLPQLDGGDDAMPGMDEVKSLRRSHRSKTVATAQTAPLTSPGMSPFAKRKSNTSKTGSVAKPTTVSEATGQSAAARKRKLFSTDKDSSKPAAAPKSTQRKTRSNPLLRTPTVSKKTKMDTDEPMVKRKGATNRGKSPAGTDGVSTVIETKVEKKPSQLTKEEPHPPNLVQKIPVVLVEKMDLNKSIDRKVLSSSSESDTEIVGRKFNSSIAQKSGKQATVRNRADTKKSKHAYDDTDSDSDFEMPKGAQSNSKPKKSPGRANAPTKAKKSPNPRRSKTGDQSNGNKGKINLWIEFYCEKRQRWITFDTIAGKTDCKDHIVRIAPNPISYVFAWDNQGYLKDVTARYVQNWNTACRMLRVEQPWLDRALAPFLGPKTERDIAEDNELNKLDADKPLPKTIGELKNHPLYALRRHLLKFEALYPPEPQPLGFIRTEAIYPRECVHTLQTREKWYKQGRVVRAFETAYKVVKCWKYDRPNNNWLKDQPCDLFGHWQTDEYDPPTAENGVVPRNEYGNVELFTEKMLPKGTVHLKLPGLNRVCKRLQIDCAPALTGFDMAKMRVVPVYDGFVVCAEFAEKAVEEWYKDMEEEERREQEKLEKRVYGNWKRLIKGLLVRRKLQNKYNFDNLT</sequence>
<dbReference type="VEuPathDB" id="VectorBase:AALB20_037162"/>
<feature type="region of interest" description="Disordered" evidence="9">
    <location>
        <begin position="1"/>
        <end position="137"/>
    </location>
</feature>
<dbReference type="Pfam" id="PF10405">
    <property type="entry name" value="BHD_3"/>
    <property type="match status" value="1"/>
</dbReference>
<dbReference type="InterPro" id="IPR018325">
    <property type="entry name" value="Rad4/PNGase_transGLS-fold"/>
</dbReference>
<dbReference type="STRING" id="7167.A0A182FP80"/>
<evidence type="ECO:0000256" key="8">
    <source>
        <dbReference type="SAM" id="Coils"/>
    </source>
</evidence>
<evidence type="ECO:0000313" key="13">
    <source>
        <dbReference type="EnsemblMetazoa" id="AALB008344-PA"/>
    </source>
</evidence>
<feature type="compositionally biased region" description="Polar residues" evidence="9">
    <location>
        <begin position="701"/>
        <end position="720"/>
    </location>
</feature>
<dbReference type="Gene3D" id="2.20.20.110">
    <property type="entry name" value="Rad4, beta-hairpin domain BHD1"/>
    <property type="match status" value="1"/>
</dbReference>
<dbReference type="GO" id="GO:0071942">
    <property type="term" value="C:XPC complex"/>
    <property type="evidence" value="ECO:0007669"/>
    <property type="project" value="TreeGrafter"/>
</dbReference>
<feature type="compositionally biased region" description="Acidic residues" evidence="9">
    <location>
        <begin position="1"/>
        <end position="25"/>
    </location>
</feature>
<dbReference type="Pfam" id="PF03835">
    <property type="entry name" value="Rad4"/>
    <property type="match status" value="1"/>
</dbReference>
<feature type="compositionally biased region" description="Basic and acidic residues" evidence="9">
    <location>
        <begin position="870"/>
        <end position="882"/>
    </location>
</feature>
<dbReference type="InterPro" id="IPR018326">
    <property type="entry name" value="Rad4_beta-hairpin_dom1"/>
</dbReference>
<dbReference type="SMART" id="SM01030">
    <property type="entry name" value="BHD_1"/>
    <property type="match status" value="1"/>
</dbReference>
<dbReference type="InterPro" id="IPR038765">
    <property type="entry name" value="Papain-like_cys_pep_sf"/>
</dbReference>
<reference evidence="13 14" key="1">
    <citation type="journal article" date="2017" name="G3 (Bethesda)">
        <title>The Physical Genome Mapping of Anopheles albimanus Corrected Scaffold Misassemblies and Identified Interarm Rearrangements in Genus Anopheles.</title>
        <authorList>
            <person name="Artemov G.N."/>
            <person name="Peery A.N."/>
            <person name="Jiang X."/>
            <person name="Tu Z."/>
            <person name="Stegniy V.N."/>
            <person name="Sharakhova M.V."/>
            <person name="Sharakhov I.V."/>
        </authorList>
    </citation>
    <scope>NUCLEOTIDE SEQUENCE [LARGE SCALE GENOMIC DNA]</scope>
    <source>
        <strain evidence="13 14">ALBI9_A</strain>
    </source>
</reference>
<dbReference type="GO" id="GO:0003684">
    <property type="term" value="F:damaged DNA binding"/>
    <property type="evidence" value="ECO:0007669"/>
    <property type="project" value="InterPro"/>
</dbReference>
<evidence type="ECO:0000259" key="11">
    <source>
        <dbReference type="SMART" id="SM01031"/>
    </source>
</evidence>
<reference evidence="13" key="2">
    <citation type="submission" date="2022-08" db="UniProtKB">
        <authorList>
            <consortium name="EnsemblMetazoa"/>
        </authorList>
    </citation>
    <scope>IDENTIFICATION</scope>
    <source>
        <strain evidence="13">STECLA/ALBI9_A</strain>
    </source>
</reference>
<evidence type="ECO:0000256" key="2">
    <source>
        <dbReference type="ARBA" id="ARBA00009525"/>
    </source>
</evidence>
<evidence type="ECO:0000259" key="12">
    <source>
        <dbReference type="SMART" id="SM01032"/>
    </source>
</evidence>
<feature type="compositionally biased region" description="Polar residues" evidence="9">
    <location>
        <begin position="364"/>
        <end position="376"/>
    </location>
</feature>
<dbReference type="RefSeq" id="XP_035780428.1">
    <property type="nucleotide sequence ID" value="XM_035924535.1"/>
</dbReference>
<comment type="subcellular location">
    <subcellularLocation>
        <location evidence="1">Nucleus</location>
    </subcellularLocation>
</comment>
<feature type="compositionally biased region" description="Basic residues" evidence="9">
    <location>
        <begin position="30"/>
        <end position="40"/>
    </location>
</feature>
<dbReference type="InterPro" id="IPR018327">
    <property type="entry name" value="BHD_2"/>
</dbReference>
<dbReference type="OrthoDB" id="300780at2759"/>
<dbReference type="GO" id="GO:0003697">
    <property type="term" value="F:single-stranded DNA binding"/>
    <property type="evidence" value="ECO:0007669"/>
    <property type="project" value="TreeGrafter"/>
</dbReference>
<organism evidence="13 14">
    <name type="scientific">Anopheles albimanus</name>
    <name type="common">New world malaria mosquito</name>
    <dbReference type="NCBI Taxonomy" id="7167"/>
    <lineage>
        <taxon>Eukaryota</taxon>
        <taxon>Metazoa</taxon>
        <taxon>Ecdysozoa</taxon>
        <taxon>Arthropoda</taxon>
        <taxon>Hexapoda</taxon>
        <taxon>Insecta</taxon>
        <taxon>Pterygota</taxon>
        <taxon>Neoptera</taxon>
        <taxon>Endopterygota</taxon>
        <taxon>Diptera</taxon>
        <taxon>Nematocera</taxon>
        <taxon>Culicoidea</taxon>
        <taxon>Culicidae</taxon>
        <taxon>Anophelinae</taxon>
        <taxon>Anopheles</taxon>
    </lineage>
</organism>
<keyword evidence="3" id="KW-0597">Phosphoprotein</keyword>
<dbReference type="SUPFAM" id="SSF54001">
    <property type="entry name" value="Cysteine proteinases"/>
    <property type="match status" value="1"/>
</dbReference>
<protein>
    <recommendedName>
        <fullName evidence="15">Rad4 beta-hairpin domain-containing protein</fullName>
    </recommendedName>
</protein>
<feature type="compositionally biased region" description="Low complexity" evidence="9">
    <location>
        <begin position="87"/>
        <end position="96"/>
    </location>
</feature>
<dbReference type="InterPro" id="IPR018328">
    <property type="entry name" value="Rad4_beta-hairpin_dom3"/>
</dbReference>
<feature type="region of interest" description="Disordered" evidence="9">
    <location>
        <begin position="150"/>
        <end position="253"/>
    </location>
</feature>
<dbReference type="GeneID" id="118460325"/>
<dbReference type="EnsemblMetazoa" id="AALB008344-RA">
    <property type="protein sequence ID" value="AALB008344-PA"/>
    <property type="gene ID" value="AALB008344"/>
</dbReference>
<feature type="region of interest" description="Disordered" evidence="9">
    <location>
        <begin position="281"/>
        <end position="376"/>
    </location>
</feature>
<dbReference type="Proteomes" id="UP000069272">
    <property type="component" value="Chromosome 2R"/>
</dbReference>
<feature type="compositionally biased region" description="Acidic residues" evidence="9">
    <location>
        <begin position="45"/>
        <end position="67"/>
    </location>
</feature>
<feature type="compositionally biased region" description="Basic and acidic residues" evidence="9">
    <location>
        <begin position="764"/>
        <end position="773"/>
    </location>
</feature>
<dbReference type="InterPro" id="IPR018026">
    <property type="entry name" value="DNA_repair_Rad4-like"/>
</dbReference>
<dbReference type="GO" id="GO:0006289">
    <property type="term" value="P:nucleotide-excision repair"/>
    <property type="evidence" value="ECO:0007669"/>
    <property type="project" value="InterPro"/>
</dbReference>
<dbReference type="FunFam" id="2.20.20.110:FF:000001">
    <property type="entry name" value="DNA repair protein complementing XP-C cells"/>
    <property type="match status" value="1"/>
</dbReference>
<evidence type="ECO:0000256" key="5">
    <source>
        <dbReference type="ARBA" id="ARBA00023125"/>
    </source>
</evidence>
<dbReference type="SMART" id="SM01032">
    <property type="entry name" value="BHD_3"/>
    <property type="match status" value="1"/>
</dbReference>
<feature type="compositionally biased region" description="Acidic residues" evidence="9">
    <location>
        <begin position="343"/>
        <end position="352"/>
    </location>
</feature>
<dbReference type="Pfam" id="PF10403">
    <property type="entry name" value="BHD_1"/>
    <property type="match status" value="1"/>
</dbReference>
<feature type="compositionally biased region" description="Polar residues" evidence="9">
    <location>
        <begin position="677"/>
        <end position="690"/>
    </location>
</feature>
<comment type="similarity">
    <text evidence="2">Belongs to the XPC family.</text>
</comment>
<keyword evidence="5" id="KW-0238">DNA-binding</keyword>
<dbReference type="Gene3D" id="3.30.70.2460">
    <property type="entry name" value="Rad4, beta-hairpin domain BHD3"/>
    <property type="match status" value="1"/>
</dbReference>
<feature type="domain" description="Rad4 beta-hairpin" evidence="11">
    <location>
        <begin position="1093"/>
        <end position="1148"/>
    </location>
</feature>
<dbReference type="AlphaFoldDB" id="A0A182FP80"/>
<dbReference type="FunFam" id="3.30.70.2460:FF:000001">
    <property type="entry name" value="DNA repair protein Rad4 family"/>
    <property type="match status" value="1"/>
</dbReference>
<feature type="region of interest" description="Disordered" evidence="9">
    <location>
        <begin position="856"/>
        <end position="933"/>
    </location>
</feature>
<dbReference type="InterPro" id="IPR004583">
    <property type="entry name" value="DNA_repair_Rad4"/>
</dbReference>
<feature type="domain" description="Rad4 beta-hairpin" evidence="12">
    <location>
        <begin position="1155"/>
        <end position="1229"/>
    </location>
</feature>
<dbReference type="GO" id="GO:0006298">
    <property type="term" value="P:mismatch repair"/>
    <property type="evidence" value="ECO:0007669"/>
    <property type="project" value="TreeGrafter"/>
</dbReference>
<dbReference type="GO" id="GO:0005737">
    <property type="term" value="C:cytoplasm"/>
    <property type="evidence" value="ECO:0007669"/>
    <property type="project" value="TreeGrafter"/>
</dbReference>
<evidence type="ECO:0000256" key="4">
    <source>
        <dbReference type="ARBA" id="ARBA00022763"/>
    </source>
</evidence>
<evidence type="ECO:0008006" key="15">
    <source>
        <dbReference type="Google" id="ProtNLM"/>
    </source>
</evidence>
<feature type="compositionally biased region" description="Basic and acidic residues" evidence="9">
    <location>
        <begin position="171"/>
        <end position="182"/>
    </location>
</feature>
<keyword evidence="4" id="KW-0227">DNA damage</keyword>
<evidence type="ECO:0000256" key="7">
    <source>
        <dbReference type="ARBA" id="ARBA00023242"/>
    </source>
</evidence>
<feature type="compositionally biased region" description="Polar residues" evidence="9">
    <location>
        <begin position="751"/>
        <end position="761"/>
    </location>
</feature>
<keyword evidence="7" id="KW-0539">Nucleus</keyword>
<feature type="compositionally biased region" description="Basic and acidic residues" evidence="9">
    <location>
        <begin position="109"/>
        <end position="127"/>
    </location>
</feature>
<keyword evidence="8" id="KW-0175">Coiled coil</keyword>
<dbReference type="InterPro" id="IPR036985">
    <property type="entry name" value="Transglutaminase-like_sf"/>
</dbReference>
<accession>A0A182FP80</accession>
<evidence type="ECO:0000256" key="1">
    <source>
        <dbReference type="ARBA" id="ARBA00004123"/>
    </source>
</evidence>
<keyword evidence="6" id="KW-0234">DNA repair</keyword>
<evidence type="ECO:0000256" key="9">
    <source>
        <dbReference type="SAM" id="MobiDB-lite"/>
    </source>
</evidence>
<feature type="region of interest" description="Disordered" evidence="9">
    <location>
        <begin position="573"/>
        <end position="792"/>
    </location>
</feature>
<feature type="compositionally biased region" description="Polar residues" evidence="9">
    <location>
        <begin position="856"/>
        <end position="868"/>
    </location>
</feature>
<dbReference type="VEuPathDB" id="VectorBase:AALB008344"/>
<dbReference type="SMART" id="SM01031">
    <property type="entry name" value="BHD_2"/>
    <property type="match status" value="1"/>
</dbReference>
<evidence type="ECO:0000256" key="3">
    <source>
        <dbReference type="ARBA" id="ARBA00022553"/>
    </source>
</evidence>
<evidence type="ECO:0000259" key="10">
    <source>
        <dbReference type="SMART" id="SM01030"/>
    </source>
</evidence>
<dbReference type="GO" id="GO:0000111">
    <property type="term" value="C:nucleotide-excision repair factor 2 complex"/>
    <property type="evidence" value="ECO:0007669"/>
    <property type="project" value="TreeGrafter"/>
</dbReference>
<evidence type="ECO:0000313" key="14">
    <source>
        <dbReference type="Proteomes" id="UP000069272"/>
    </source>
</evidence>
<name>A0A182FP80_ANOAL</name>
<dbReference type="InterPro" id="IPR042488">
    <property type="entry name" value="Rad4_BHD3_sf"/>
</dbReference>
<dbReference type="PANTHER" id="PTHR12135">
    <property type="entry name" value="DNA REPAIR PROTEIN XP-C / RAD4"/>
    <property type="match status" value="1"/>
</dbReference>
<dbReference type="PANTHER" id="PTHR12135:SF0">
    <property type="entry name" value="DNA REPAIR PROTEIN COMPLEMENTING XP-C CELLS"/>
    <property type="match status" value="1"/>
</dbReference>
<dbReference type="NCBIfam" id="TIGR00605">
    <property type="entry name" value="rad4"/>
    <property type="match status" value="1"/>
</dbReference>
<feature type="compositionally biased region" description="Basic residues" evidence="9">
    <location>
        <begin position="914"/>
        <end position="924"/>
    </location>
</feature>
<keyword evidence="14" id="KW-1185">Reference proteome</keyword>
<dbReference type="KEGG" id="aali:118460325"/>
<dbReference type="Gene3D" id="3.90.260.10">
    <property type="entry name" value="Transglutaminase-like"/>
    <property type="match status" value="2"/>
</dbReference>
<evidence type="ECO:0000256" key="6">
    <source>
        <dbReference type="ARBA" id="ARBA00023204"/>
    </source>
</evidence>
<feature type="coiled-coil region" evidence="8">
    <location>
        <begin position="1219"/>
        <end position="1246"/>
    </location>
</feature>
<proteinExistence type="inferred from homology"/>